<evidence type="ECO:0000259" key="2">
    <source>
        <dbReference type="PROSITE" id="PS51186"/>
    </source>
</evidence>
<gene>
    <name evidence="3" type="ORF">CJF38_06645</name>
</gene>
<dbReference type="RefSeq" id="WP_094988054.1">
    <property type="nucleotide sequence ID" value="NZ_JAAQXW010000005.1"/>
</dbReference>
<keyword evidence="4" id="KW-1185">Reference proteome</keyword>
<protein>
    <submittedName>
        <fullName evidence="3">GNAT family N-acetyltransferase</fullName>
    </submittedName>
</protein>
<dbReference type="Pfam" id="PF00583">
    <property type="entry name" value="Acetyltransf_1"/>
    <property type="match status" value="1"/>
</dbReference>
<sequence length="187" mass="20609">MLTRLCTYDDLTAEQRQQLRAINVHPEQLPYCGDIECALYSLPATPHAGIKGFVLLGDDLPVAFLLLKRAPLLAHWAEPGSATVHAFQVDKRLQGQGIGKTCLNLLARQLHGYWPEINQLMLSVSPFNTSALHFYKGQGWIEGGEAYQGERCLTLALPPPLGEPASGLKASPSHARTESSRLIENRR</sequence>
<dbReference type="InterPro" id="IPR000182">
    <property type="entry name" value="GNAT_dom"/>
</dbReference>
<evidence type="ECO:0000313" key="4">
    <source>
        <dbReference type="Proteomes" id="UP000216897"/>
    </source>
</evidence>
<feature type="compositionally biased region" description="Basic and acidic residues" evidence="1">
    <location>
        <begin position="175"/>
        <end position="187"/>
    </location>
</feature>
<feature type="region of interest" description="Disordered" evidence="1">
    <location>
        <begin position="163"/>
        <end position="187"/>
    </location>
</feature>
<name>A0ABX4GQ69_9PSED</name>
<proteinExistence type="predicted"/>
<feature type="domain" description="N-acetyltransferase" evidence="2">
    <location>
        <begin position="6"/>
        <end position="160"/>
    </location>
</feature>
<dbReference type="Proteomes" id="UP000216897">
    <property type="component" value="Unassembled WGS sequence"/>
</dbReference>
<dbReference type="CDD" id="cd04301">
    <property type="entry name" value="NAT_SF"/>
    <property type="match status" value="1"/>
</dbReference>
<evidence type="ECO:0000256" key="1">
    <source>
        <dbReference type="SAM" id="MobiDB-lite"/>
    </source>
</evidence>
<dbReference type="Gene3D" id="3.40.630.30">
    <property type="match status" value="1"/>
</dbReference>
<dbReference type="SUPFAM" id="SSF55729">
    <property type="entry name" value="Acyl-CoA N-acyltransferases (Nat)"/>
    <property type="match status" value="1"/>
</dbReference>
<organism evidence="3 4">
    <name type="scientific">Pseudomonas lundensis</name>
    <dbReference type="NCBI Taxonomy" id="86185"/>
    <lineage>
        <taxon>Bacteria</taxon>
        <taxon>Pseudomonadati</taxon>
        <taxon>Pseudomonadota</taxon>
        <taxon>Gammaproteobacteria</taxon>
        <taxon>Pseudomonadales</taxon>
        <taxon>Pseudomonadaceae</taxon>
        <taxon>Pseudomonas</taxon>
    </lineage>
</organism>
<evidence type="ECO:0000313" key="3">
    <source>
        <dbReference type="EMBL" id="OZY56106.1"/>
    </source>
</evidence>
<comment type="caution">
    <text evidence="3">The sequence shown here is derived from an EMBL/GenBank/DDBJ whole genome shotgun (WGS) entry which is preliminary data.</text>
</comment>
<reference evidence="3 4" key="1">
    <citation type="submission" date="2017-08" db="EMBL/GenBank/DDBJ databases">
        <title>Genomic and metabolic characterisation of spoilage-associated Pseudomonas species.</title>
        <authorList>
            <person name="Stanborough T."/>
            <person name="Fegan N."/>
            <person name="Powell S.M."/>
            <person name="Singh T."/>
            <person name="Tamplin M.L."/>
            <person name="Chandry P.S."/>
        </authorList>
    </citation>
    <scope>NUCLEOTIDE SEQUENCE [LARGE SCALE GENOMIC DNA]</scope>
    <source>
        <strain evidence="3 4">L1814</strain>
    </source>
</reference>
<accession>A0ABX4GQ69</accession>
<dbReference type="InterPro" id="IPR016181">
    <property type="entry name" value="Acyl_CoA_acyltransferase"/>
</dbReference>
<dbReference type="PROSITE" id="PS51186">
    <property type="entry name" value="GNAT"/>
    <property type="match status" value="1"/>
</dbReference>
<dbReference type="EMBL" id="NQKG01000004">
    <property type="protein sequence ID" value="OZY56106.1"/>
    <property type="molecule type" value="Genomic_DNA"/>
</dbReference>